<evidence type="ECO:0000256" key="1">
    <source>
        <dbReference type="SAM" id="MobiDB-lite"/>
    </source>
</evidence>
<evidence type="ECO:0000313" key="3">
    <source>
        <dbReference type="Proteomes" id="UP000266841"/>
    </source>
</evidence>
<evidence type="ECO:0000313" key="2">
    <source>
        <dbReference type="EMBL" id="EJK68145.1"/>
    </source>
</evidence>
<feature type="non-terminal residue" evidence="2">
    <location>
        <position position="205"/>
    </location>
</feature>
<dbReference type="Proteomes" id="UP000266841">
    <property type="component" value="Unassembled WGS sequence"/>
</dbReference>
<reference evidence="2 3" key="1">
    <citation type="journal article" date="2012" name="Genome Biol.">
        <title>Genome and low-iron response of an oceanic diatom adapted to chronic iron limitation.</title>
        <authorList>
            <person name="Lommer M."/>
            <person name="Specht M."/>
            <person name="Roy A.S."/>
            <person name="Kraemer L."/>
            <person name="Andreson R."/>
            <person name="Gutowska M.A."/>
            <person name="Wolf J."/>
            <person name="Bergner S.V."/>
            <person name="Schilhabel M.B."/>
            <person name="Klostermeier U.C."/>
            <person name="Beiko R.G."/>
            <person name="Rosenstiel P."/>
            <person name="Hippler M."/>
            <person name="Laroche J."/>
        </authorList>
    </citation>
    <scope>NUCLEOTIDE SEQUENCE [LARGE SCALE GENOMIC DNA]</scope>
    <source>
        <strain evidence="2 3">CCMP1005</strain>
    </source>
</reference>
<dbReference type="EMBL" id="AGNL01011952">
    <property type="protein sequence ID" value="EJK68145.1"/>
    <property type="molecule type" value="Genomic_DNA"/>
</dbReference>
<comment type="caution">
    <text evidence="2">The sequence shown here is derived from an EMBL/GenBank/DDBJ whole genome shotgun (WGS) entry which is preliminary data.</text>
</comment>
<dbReference type="AlphaFoldDB" id="K0SRX7"/>
<sequence length="205" mass="21830">MTSNLTVYSAPSILHRSGPPVRQNEANDTLLRSLAPVFPIAPRSRVTRLPKSLSGSTSNLTRCPKGSCYTLVCLHEKHKDKGDHPKLMITADLRARRSQQRLAATTVGGRRQLTGDKGSPVNPPGIVSATTGKPAAGVMQPRDSKRARPLPDPTLLEALDSDLLVRCASYLDADGLARLGRASAAIGTSQAGQQRSLANEAAHQL</sequence>
<name>K0SRX7_THAOC</name>
<accession>K0SRX7</accession>
<feature type="region of interest" description="Disordered" evidence="1">
    <location>
        <begin position="104"/>
        <end position="150"/>
    </location>
</feature>
<proteinExistence type="predicted"/>
<protein>
    <submittedName>
        <fullName evidence="2">Uncharacterized protein</fullName>
    </submittedName>
</protein>
<gene>
    <name evidence="2" type="ORF">THAOC_10702</name>
</gene>
<keyword evidence="3" id="KW-1185">Reference proteome</keyword>
<organism evidence="2 3">
    <name type="scientific">Thalassiosira oceanica</name>
    <name type="common">Marine diatom</name>
    <dbReference type="NCBI Taxonomy" id="159749"/>
    <lineage>
        <taxon>Eukaryota</taxon>
        <taxon>Sar</taxon>
        <taxon>Stramenopiles</taxon>
        <taxon>Ochrophyta</taxon>
        <taxon>Bacillariophyta</taxon>
        <taxon>Coscinodiscophyceae</taxon>
        <taxon>Thalassiosirophycidae</taxon>
        <taxon>Thalassiosirales</taxon>
        <taxon>Thalassiosiraceae</taxon>
        <taxon>Thalassiosira</taxon>
    </lineage>
</organism>